<evidence type="ECO:0000256" key="6">
    <source>
        <dbReference type="ARBA" id="ARBA00023136"/>
    </source>
</evidence>
<dbReference type="InterPro" id="IPR051689">
    <property type="entry name" value="Sterol_desaturase/TMEM195"/>
</dbReference>
<keyword evidence="5" id="KW-0443">Lipid metabolism</keyword>
<feature type="domain" description="Fatty acid hydroxylase" evidence="8">
    <location>
        <begin position="186"/>
        <end position="320"/>
    </location>
</feature>
<keyword evidence="3 7" id="KW-1133">Transmembrane helix</keyword>
<dbReference type="InterPro" id="IPR006694">
    <property type="entry name" value="Fatty_acid_hydroxylase"/>
</dbReference>
<organism evidence="9 10">
    <name type="scientific">Bordetella genomosp. 1</name>
    <dbReference type="NCBI Taxonomy" id="1395607"/>
    <lineage>
        <taxon>Bacteria</taxon>
        <taxon>Pseudomonadati</taxon>
        <taxon>Pseudomonadota</taxon>
        <taxon>Betaproteobacteria</taxon>
        <taxon>Burkholderiales</taxon>
        <taxon>Alcaligenaceae</taxon>
        <taxon>Bordetella</taxon>
    </lineage>
</organism>
<keyword evidence="4" id="KW-0560">Oxidoreductase</keyword>
<keyword evidence="2 7" id="KW-0812">Transmembrane</keyword>
<evidence type="ECO:0000256" key="7">
    <source>
        <dbReference type="SAM" id="Phobius"/>
    </source>
</evidence>
<feature type="transmembrane region" description="Helical" evidence="7">
    <location>
        <begin position="81"/>
        <end position="109"/>
    </location>
</feature>
<dbReference type="Pfam" id="PF04116">
    <property type="entry name" value="FA_hydroxylase"/>
    <property type="match status" value="1"/>
</dbReference>
<reference evidence="9 10" key="1">
    <citation type="submission" date="2017-05" db="EMBL/GenBank/DDBJ databases">
        <title>Complete and WGS of Bordetella genogroups.</title>
        <authorList>
            <person name="Spilker T."/>
            <person name="Lipuma J."/>
        </authorList>
    </citation>
    <scope>NUCLEOTIDE SEQUENCE [LARGE SCALE GENOMIC DNA]</scope>
    <source>
        <strain evidence="9 10">AU9795</strain>
    </source>
</reference>
<feature type="transmembrane region" description="Helical" evidence="7">
    <location>
        <begin position="141"/>
        <end position="168"/>
    </location>
</feature>
<evidence type="ECO:0000256" key="3">
    <source>
        <dbReference type="ARBA" id="ARBA00022989"/>
    </source>
</evidence>
<dbReference type="PANTHER" id="PTHR21624">
    <property type="entry name" value="STEROL DESATURASE-RELATED PROTEIN"/>
    <property type="match status" value="1"/>
</dbReference>
<comment type="caution">
    <text evidence="9">The sequence shown here is derived from an EMBL/GenBank/DDBJ whole genome shotgun (WGS) entry which is preliminary data.</text>
</comment>
<feature type="transmembrane region" description="Helical" evidence="7">
    <location>
        <begin position="180"/>
        <end position="200"/>
    </location>
</feature>
<dbReference type="RefSeq" id="WP_094830623.1">
    <property type="nucleotide sequence ID" value="NZ_NEVR01000001.1"/>
</dbReference>
<comment type="subcellular location">
    <subcellularLocation>
        <location evidence="1">Endomembrane system</location>
        <topology evidence="1">Multi-pass membrane protein</topology>
    </subcellularLocation>
</comment>
<evidence type="ECO:0000256" key="2">
    <source>
        <dbReference type="ARBA" id="ARBA00022692"/>
    </source>
</evidence>
<proteinExistence type="predicted"/>
<protein>
    <recommendedName>
        <fullName evidence="8">Fatty acid hydroxylase domain-containing protein</fullName>
    </recommendedName>
</protein>
<dbReference type="Proteomes" id="UP000216354">
    <property type="component" value="Unassembled WGS sequence"/>
</dbReference>
<evidence type="ECO:0000313" key="9">
    <source>
        <dbReference type="EMBL" id="OZI68273.1"/>
    </source>
</evidence>
<accession>A0ABX4F3H6</accession>
<evidence type="ECO:0000313" key="10">
    <source>
        <dbReference type="Proteomes" id="UP000216354"/>
    </source>
</evidence>
<gene>
    <name evidence="9" type="ORF">CAL27_02025</name>
</gene>
<keyword evidence="10" id="KW-1185">Reference proteome</keyword>
<evidence type="ECO:0000256" key="4">
    <source>
        <dbReference type="ARBA" id="ARBA00023002"/>
    </source>
</evidence>
<dbReference type="PANTHER" id="PTHR21624:SF1">
    <property type="entry name" value="ALKYLGLYCEROL MONOOXYGENASE"/>
    <property type="match status" value="1"/>
</dbReference>
<sequence>MNSHSLSTSPDETPDLNLRGTLIRTLFILVVGLIGVYIVGMSGAHSYSPGEILHYLFKTAPAAVQSTINYYLDKVFYKYDFWAVLASTGFLMIIAVALALLVFEVFYYWKKAGNFRAGMRETSLYRFAFGSKSERTDLYLFLYYALSLDGLIVMALGLLGPFLIFALLVNNVHIGIGQYLPTWASFLLFILVADFLAYWFHRFAHTTSVLWELHKFHHSATSMNLLTAHRNHPFEVAMQYPLRAIPIILVGPSVPEFLVYTAIHHAIILLQHSNFNVSFGWFDRVIVSPRFHLLHHSSKPDHFDRNYAVVFAFWDDLFGTRYKGEDIQPEYGVTANYFNQRGFGFDMWAPFKRFWRGIFRKPIKLG</sequence>
<feature type="transmembrane region" description="Helical" evidence="7">
    <location>
        <begin position="21"/>
        <end position="40"/>
    </location>
</feature>
<keyword evidence="6 7" id="KW-0472">Membrane</keyword>
<name>A0ABX4F3H6_9BORD</name>
<dbReference type="EMBL" id="NEVR01000001">
    <property type="protein sequence ID" value="OZI68273.1"/>
    <property type="molecule type" value="Genomic_DNA"/>
</dbReference>
<evidence type="ECO:0000259" key="8">
    <source>
        <dbReference type="Pfam" id="PF04116"/>
    </source>
</evidence>
<evidence type="ECO:0000256" key="1">
    <source>
        <dbReference type="ARBA" id="ARBA00004127"/>
    </source>
</evidence>
<evidence type="ECO:0000256" key="5">
    <source>
        <dbReference type="ARBA" id="ARBA00023098"/>
    </source>
</evidence>